<evidence type="ECO:0000313" key="2">
    <source>
        <dbReference type="Proteomes" id="UP000499080"/>
    </source>
</evidence>
<gene>
    <name evidence="1" type="ORF">AVEN_123198_1</name>
</gene>
<organism evidence="1 2">
    <name type="scientific">Araneus ventricosus</name>
    <name type="common">Orbweaver spider</name>
    <name type="synonym">Epeira ventricosa</name>
    <dbReference type="NCBI Taxonomy" id="182803"/>
    <lineage>
        <taxon>Eukaryota</taxon>
        <taxon>Metazoa</taxon>
        <taxon>Ecdysozoa</taxon>
        <taxon>Arthropoda</taxon>
        <taxon>Chelicerata</taxon>
        <taxon>Arachnida</taxon>
        <taxon>Araneae</taxon>
        <taxon>Araneomorphae</taxon>
        <taxon>Entelegynae</taxon>
        <taxon>Araneoidea</taxon>
        <taxon>Araneidae</taxon>
        <taxon>Araneus</taxon>
    </lineage>
</organism>
<accession>A0A4Y2GTB8</accession>
<keyword evidence="2" id="KW-1185">Reference proteome</keyword>
<comment type="caution">
    <text evidence="1">The sequence shown here is derived from an EMBL/GenBank/DDBJ whole genome shotgun (WGS) entry which is preliminary data.</text>
</comment>
<name>A0A4Y2GTB8_ARAVE</name>
<dbReference type="AlphaFoldDB" id="A0A4Y2GTB8"/>
<reference evidence="1 2" key="1">
    <citation type="journal article" date="2019" name="Sci. Rep.">
        <title>Orb-weaving spider Araneus ventricosus genome elucidates the spidroin gene catalogue.</title>
        <authorList>
            <person name="Kono N."/>
            <person name="Nakamura H."/>
            <person name="Ohtoshi R."/>
            <person name="Moran D.A.P."/>
            <person name="Shinohara A."/>
            <person name="Yoshida Y."/>
            <person name="Fujiwara M."/>
            <person name="Mori M."/>
            <person name="Tomita M."/>
            <person name="Arakawa K."/>
        </authorList>
    </citation>
    <scope>NUCLEOTIDE SEQUENCE [LARGE SCALE GENOMIC DNA]</scope>
</reference>
<dbReference type="Proteomes" id="UP000499080">
    <property type="component" value="Unassembled WGS sequence"/>
</dbReference>
<dbReference type="EMBL" id="BGPR01001526">
    <property type="protein sequence ID" value="GBM56055.1"/>
    <property type="molecule type" value="Genomic_DNA"/>
</dbReference>
<proteinExistence type="predicted"/>
<sequence length="99" mass="11149">MFLFLKCGVVIGTMCETTRLKDALNNGNGYGTSLLIQMGNIVKHRLHALRGADVKRRTNKKKIIVQQRIPRLPLLDVFTPERGVNESYESISSLLDHAQ</sequence>
<evidence type="ECO:0000313" key="1">
    <source>
        <dbReference type="EMBL" id="GBM56055.1"/>
    </source>
</evidence>
<protein>
    <submittedName>
        <fullName evidence="1">Uncharacterized protein</fullName>
    </submittedName>
</protein>